<protein>
    <submittedName>
        <fullName evidence="2">Uncharacterized protein</fullName>
    </submittedName>
</protein>
<reference evidence="2 3" key="1">
    <citation type="submission" date="2016-09" db="EMBL/GenBank/DDBJ databases">
        <authorList>
            <person name="Capua I."/>
            <person name="De Benedictis P."/>
            <person name="Joannis T."/>
            <person name="Lombin L.H."/>
            <person name="Cattoli G."/>
        </authorList>
    </citation>
    <scope>NUCLEOTIDE SEQUENCE [LARGE SCALE GENOMIC DNA]</scope>
    <source>
        <strain evidence="2 3">NIO-1002</strain>
    </source>
</reference>
<evidence type="ECO:0000313" key="3">
    <source>
        <dbReference type="Proteomes" id="UP000183203"/>
    </source>
</evidence>
<sequence length="52" mass="5873">MDQPTAYVVLIVCASLLYLIGTLVVSYWIIRAAVSGALAKHRDELREILRDR</sequence>
<dbReference type="EMBL" id="FMYG01000006">
    <property type="protein sequence ID" value="SDC72001.1"/>
    <property type="molecule type" value="Genomic_DNA"/>
</dbReference>
<organism evidence="2 3">
    <name type="scientific">Microbacterium enclense</name>
    <dbReference type="NCBI Taxonomy" id="993073"/>
    <lineage>
        <taxon>Bacteria</taxon>
        <taxon>Bacillati</taxon>
        <taxon>Actinomycetota</taxon>
        <taxon>Actinomycetes</taxon>
        <taxon>Micrococcales</taxon>
        <taxon>Microbacteriaceae</taxon>
        <taxon>Microbacterium</taxon>
    </lineage>
</organism>
<evidence type="ECO:0000313" key="2">
    <source>
        <dbReference type="EMBL" id="SDC72001.1"/>
    </source>
</evidence>
<feature type="transmembrane region" description="Helical" evidence="1">
    <location>
        <begin position="6"/>
        <end position="30"/>
    </location>
</feature>
<dbReference type="AlphaFoldDB" id="A0A1G6NWI7"/>
<dbReference type="Proteomes" id="UP000183203">
    <property type="component" value="Unassembled WGS sequence"/>
</dbReference>
<dbReference type="RefSeq" id="WP_167345276.1">
    <property type="nucleotide sequence ID" value="NZ_FMYG01000006.1"/>
</dbReference>
<keyword evidence="1" id="KW-0812">Transmembrane</keyword>
<accession>A0A1G6NWI7</accession>
<keyword evidence="1" id="KW-1133">Transmembrane helix</keyword>
<proteinExistence type="predicted"/>
<name>A0A1G6NWI7_9MICO</name>
<keyword evidence="1" id="KW-0472">Membrane</keyword>
<evidence type="ECO:0000256" key="1">
    <source>
        <dbReference type="SAM" id="Phobius"/>
    </source>
</evidence>
<gene>
    <name evidence="2" type="ORF">SAMN05216418_2872</name>
</gene>